<protein>
    <submittedName>
        <fullName evidence="2">M48 family metallopeptidase</fullName>
    </submittedName>
</protein>
<gene>
    <name evidence="2" type="ORF">ACFONP_06735</name>
</gene>
<comment type="caution">
    <text evidence="2">The sequence shown here is derived from an EMBL/GenBank/DDBJ whole genome shotgun (WGS) entry which is preliminary data.</text>
</comment>
<dbReference type="EMBL" id="JBHRVA010000002">
    <property type="protein sequence ID" value="MFC3302425.1"/>
    <property type="molecule type" value="Genomic_DNA"/>
</dbReference>
<dbReference type="PANTHER" id="PTHR30399">
    <property type="entry name" value="UNCHARACTERIZED PROTEIN YGJP"/>
    <property type="match status" value="1"/>
</dbReference>
<reference evidence="3" key="1">
    <citation type="journal article" date="2019" name="Int. J. Syst. Evol. Microbiol.">
        <title>The Global Catalogue of Microorganisms (GCM) 10K type strain sequencing project: providing services to taxonomists for standard genome sequencing and annotation.</title>
        <authorList>
            <consortium name="The Broad Institute Genomics Platform"/>
            <consortium name="The Broad Institute Genome Sequencing Center for Infectious Disease"/>
            <person name="Wu L."/>
            <person name="Ma J."/>
        </authorList>
    </citation>
    <scope>NUCLEOTIDE SEQUENCE [LARGE SCALE GENOMIC DNA]</scope>
    <source>
        <strain evidence="3">KCTC 22245</strain>
    </source>
</reference>
<proteinExistence type="predicted"/>
<organism evidence="2 3">
    <name type="scientific">Parvularcula lutaonensis</name>
    <dbReference type="NCBI Taxonomy" id="491923"/>
    <lineage>
        <taxon>Bacteria</taxon>
        <taxon>Pseudomonadati</taxon>
        <taxon>Pseudomonadota</taxon>
        <taxon>Alphaproteobacteria</taxon>
        <taxon>Parvularculales</taxon>
        <taxon>Parvularculaceae</taxon>
        <taxon>Parvularcula</taxon>
    </lineage>
</organism>
<name>A0ABV7MAK4_9PROT</name>
<dbReference type="InterPro" id="IPR053136">
    <property type="entry name" value="UTP_pyrophosphatase-like"/>
</dbReference>
<sequence>MKRQGYCLRYGSHDIAYEIVRRPRKTLEIAVEPDTSVVVTAPEDAPLEAIEARLRKRAAWVLRQQRYFAQFLPRTPERRFVSGETHLYLGRQYRLRVVPHVQAGVRLIRGFILVQTHRPDRPDMTRALVEAWYRERARVKFPERIEHCLGFFPDPEAFRPRGLIVRQIRQRWGSMSPARRLLLNLRLIQAPIDAIDYVITHELCHIAEPHHGPAFFELLDQVMPDWERRKNRLERALA</sequence>
<dbReference type="Gene3D" id="3.30.2010.10">
    <property type="entry name" value="Metalloproteases ('zincins'), catalytic domain"/>
    <property type="match status" value="1"/>
</dbReference>
<evidence type="ECO:0000313" key="2">
    <source>
        <dbReference type="EMBL" id="MFC3302425.1"/>
    </source>
</evidence>
<dbReference type="RefSeq" id="WP_189570668.1">
    <property type="nucleotide sequence ID" value="NZ_BMXU01000001.1"/>
</dbReference>
<dbReference type="CDD" id="cd07344">
    <property type="entry name" value="M48_yhfN_like"/>
    <property type="match status" value="1"/>
</dbReference>
<dbReference type="Proteomes" id="UP001595607">
    <property type="component" value="Unassembled WGS sequence"/>
</dbReference>
<evidence type="ECO:0000259" key="1">
    <source>
        <dbReference type="Pfam" id="PF01863"/>
    </source>
</evidence>
<keyword evidence="3" id="KW-1185">Reference proteome</keyword>
<accession>A0ABV7MAK4</accession>
<feature type="domain" description="YgjP-like metallopeptidase" evidence="1">
    <location>
        <begin position="25"/>
        <end position="235"/>
    </location>
</feature>
<dbReference type="PANTHER" id="PTHR30399:SF1">
    <property type="entry name" value="UTP PYROPHOSPHATASE"/>
    <property type="match status" value="1"/>
</dbReference>
<evidence type="ECO:0000313" key="3">
    <source>
        <dbReference type="Proteomes" id="UP001595607"/>
    </source>
</evidence>
<dbReference type="InterPro" id="IPR002725">
    <property type="entry name" value="YgjP-like_metallopeptidase"/>
</dbReference>
<dbReference type="Pfam" id="PF01863">
    <property type="entry name" value="YgjP-like"/>
    <property type="match status" value="1"/>
</dbReference>